<dbReference type="SUPFAM" id="SSF52821">
    <property type="entry name" value="Rhodanese/Cell cycle control phosphatase"/>
    <property type="match status" value="1"/>
</dbReference>
<dbReference type="PANTHER" id="PTHR10159:SF528">
    <property type="entry name" value="PUCKERED, ISOFORM A"/>
    <property type="match status" value="1"/>
</dbReference>
<name>A0ABP1PXD2_9HEXA</name>
<dbReference type="PROSITE" id="PS00383">
    <property type="entry name" value="TYR_PHOSPHATASE_1"/>
    <property type="match status" value="1"/>
</dbReference>
<feature type="domain" description="Rhodanese" evidence="8">
    <location>
        <begin position="95"/>
        <end position="225"/>
    </location>
</feature>
<evidence type="ECO:0000313" key="9">
    <source>
        <dbReference type="EMBL" id="CAL8077684.1"/>
    </source>
</evidence>
<dbReference type="InterPro" id="IPR001763">
    <property type="entry name" value="Rhodanese-like_dom"/>
</dbReference>
<comment type="caution">
    <text evidence="9">The sequence shown here is derived from an EMBL/GenBank/DDBJ whole genome shotgun (WGS) entry which is preliminary data.</text>
</comment>
<keyword evidence="3" id="KW-0378">Hydrolase</keyword>
<dbReference type="Gene3D" id="3.40.250.10">
    <property type="entry name" value="Rhodanese-like domain"/>
    <property type="match status" value="1"/>
</dbReference>
<reference evidence="9 10" key="1">
    <citation type="submission" date="2024-08" db="EMBL/GenBank/DDBJ databases">
        <authorList>
            <person name="Cucini C."/>
            <person name="Frati F."/>
        </authorList>
    </citation>
    <scope>NUCLEOTIDE SEQUENCE [LARGE SCALE GENOMIC DNA]</scope>
</reference>
<comment type="similarity">
    <text evidence="1">Belongs to the protein-tyrosine phosphatase family. Non-receptor class dual specificity subfamily.</text>
</comment>
<dbReference type="Pfam" id="PF00782">
    <property type="entry name" value="DSPc"/>
    <property type="match status" value="1"/>
</dbReference>
<evidence type="ECO:0000256" key="1">
    <source>
        <dbReference type="ARBA" id="ARBA00008601"/>
    </source>
</evidence>
<evidence type="ECO:0000256" key="4">
    <source>
        <dbReference type="ARBA" id="ARBA00022912"/>
    </source>
</evidence>
<dbReference type="PROSITE" id="PS50054">
    <property type="entry name" value="TYR_PHOSPHATASE_DUAL"/>
    <property type="match status" value="1"/>
</dbReference>
<evidence type="ECO:0000259" key="7">
    <source>
        <dbReference type="PROSITE" id="PS50056"/>
    </source>
</evidence>
<evidence type="ECO:0000256" key="2">
    <source>
        <dbReference type="ARBA" id="ARBA00013064"/>
    </source>
</evidence>
<dbReference type="InterPro" id="IPR029021">
    <property type="entry name" value="Prot-tyrosine_phosphatase-like"/>
</dbReference>
<feature type="domain" description="Tyrosine specific protein phosphatases" evidence="7">
    <location>
        <begin position="356"/>
        <end position="414"/>
    </location>
</feature>
<evidence type="ECO:0000259" key="6">
    <source>
        <dbReference type="PROSITE" id="PS50054"/>
    </source>
</evidence>
<accession>A0ABP1PXD2</accession>
<evidence type="ECO:0000256" key="5">
    <source>
        <dbReference type="SAM" id="MobiDB-lite"/>
    </source>
</evidence>
<keyword evidence="4" id="KW-0904">Protein phosphatase</keyword>
<dbReference type="EMBL" id="CAXLJM020000013">
    <property type="protein sequence ID" value="CAL8077684.1"/>
    <property type="molecule type" value="Genomic_DNA"/>
</dbReference>
<evidence type="ECO:0000313" key="10">
    <source>
        <dbReference type="Proteomes" id="UP001642540"/>
    </source>
</evidence>
<keyword evidence="10" id="KW-1185">Reference proteome</keyword>
<dbReference type="PROSITE" id="PS50056">
    <property type="entry name" value="TYR_PHOSPHATASE_2"/>
    <property type="match status" value="1"/>
</dbReference>
<protein>
    <recommendedName>
        <fullName evidence="2">protein-tyrosine-phosphatase</fullName>
        <ecNumber evidence="2">3.1.3.48</ecNumber>
    </recommendedName>
</protein>
<dbReference type="InterPro" id="IPR016130">
    <property type="entry name" value="Tyr_Pase_AS"/>
</dbReference>
<feature type="region of interest" description="Disordered" evidence="5">
    <location>
        <begin position="437"/>
        <end position="458"/>
    </location>
</feature>
<dbReference type="EC" id="3.1.3.48" evidence="2"/>
<dbReference type="InterPro" id="IPR020422">
    <property type="entry name" value="TYR_PHOSPHATASE_DUAL_dom"/>
</dbReference>
<dbReference type="PANTHER" id="PTHR10159">
    <property type="entry name" value="DUAL SPECIFICITY PROTEIN PHOSPHATASE"/>
    <property type="match status" value="1"/>
</dbReference>
<dbReference type="SUPFAM" id="SSF52799">
    <property type="entry name" value="(Phosphotyrosine protein) phosphatases II"/>
    <property type="match status" value="1"/>
</dbReference>
<dbReference type="Pfam" id="PF00581">
    <property type="entry name" value="Rhodanese"/>
    <property type="match status" value="1"/>
</dbReference>
<dbReference type="Gene3D" id="3.90.190.10">
    <property type="entry name" value="Protein tyrosine phosphatase superfamily"/>
    <property type="match status" value="1"/>
</dbReference>
<dbReference type="InterPro" id="IPR000340">
    <property type="entry name" value="Dual-sp_phosphatase_cat-dom"/>
</dbReference>
<dbReference type="InterPro" id="IPR036873">
    <property type="entry name" value="Rhodanese-like_dom_sf"/>
</dbReference>
<dbReference type="Proteomes" id="UP001642540">
    <property type="component" value="Unassembled WGS sequence"/>
</dbReference>
<proteinExistence type="inferred from homology"/>
<gene>
    <name evidence="9" type="ORF">ODALV1_LOCUS3882</name>
</gene>
<evidence type="ECO:0000259" key="8">
    <source>
        <dbReference type="PROSITE" id="PS50206"/>
    </source>
</evidence>
<feature type="compositionally biased region" description="Low complexity" evidence="5">
    <location>
        <begin position="443"/>
        <end position="458"/>
    </location>
</feature>
<dbReference type="InterPro" id="IPR000387">
    <property type="entry name" value="Tyr_Pase_dom"/>
</dbReference>
<evidence type="ECO:0000256" key="3">
    <source>
        <dbReference type="ARBA" id="ARBA00022801"/>
    </source>
</evidence>
<sequence length="458" mass="50713">MEVPQQAAYQMFEGQDSTKTETVTDFQPTMNKMSLPVETELPPAASAFRRKDKLRLSLHRTIAEPEPTKGHIRSIECDELARKLTNCNNKQRLPFLLLDCRAFLYYNECHIIGAVHIACADRFNRKRVQNCSSVLDLVSTSSRGVKSGFNSSFGQTPSSSSSISSVKWRDVIVYDEGTSDLTLDSTGLQSPISFVLTHLIQENRQPIILNGGIKEFTRYYRDLCDSCTSRKDLTLGAAMPRSSSQPSFLLPTLMTPISPSVLSSPAQSSDRFENEPPTEVLPFLYVGNAKDSSDEELLRTLGIGYILSVTTNGSNHPASTFNVCTSNNHHIKDDNQTEGFKKLQIPVSDNLCENLAPYFDAACEFIEDARKTGSKVLIHCQAGISRSPTFAIAYIMKYINLSTLEAYAFVKKVRRIISPNLNFMGQLVEFESKLKGGAGGNCSENDSSLESVSSMEES</sequence>
<feature type="domain" description="Tyrosine-protein phosphatase" evidence="6">
    <location>
        <begin position="276"/>
        <end position="436"/>
    </location>
</feature>
<dbReference type="PROSITE" id="PS50206">
    <property type="entry name" value="RHODANESE_3"/>
    <property type="match status" value="1"/>
</dbReference>
<dbReference type="SMART" id="SM00195">
    <property type="entry name" value="DSPc"/>
    <property type="match status" value="1"/>
</dbReference>
<organism evidence="9 10">
    <name type="scientific">Orchesella dallaii</name>
    <dbReference type="NCBI Taxonomy" id="48710"/>
    <lineage>
        <taxon>Eukaryota</taxon>
        <taxon>Metazoa</taxon>
        <taxon>Ecdysozoa</taxon>
        <taxon>Arthropoda</taxon>
        <taxon>Hexapoda</taxon>
        <taxon>Collembola</taxon>
        <taxon>Entomobryomorpha</taxon>
        <taxon>Entomobryoidea</taxon>
        <taxon>Orchesellidae</taxon>
        <taxon>Orchesellinae</taxon>
        <taxon>Orchesella</taxon>
    </lineage>
</organism>